<evidence type="ECO:0000313" key="3">
    <source>
        <dbReference type="RefSeq" id="XP_065675795.1"/>
    </source>
</evidence>
<dbReference type="Pfam" id="PF17921">
    <property type="entry name" value="Integrase_H2C2"/>
    <property type="match status" value="1"/>
</dbReference>
<proteinExistence type="predicted"/>
<feature type="domain" description="Integrase zinc-binding" evidence="1">
    <location>
        <begin position="9"/>
        <end position="65"/>
    </location>
</feature>
<dbReference type="RefSeq" id="XP_065675795.1">
    <property type="nucleotide sequence ID" value="XM_065819723.1"/>
</dbReference>
<gene>
    <name evidence="3" type="primary">LOC136092002</name>
</gene>
<name>A0ABM4DMK8_HYDVU</name>
<reference evidence="3" key="1">
    <citation type="submission" date="2025-08" db="UniProtKB">
        <authorList>
            <consortium name="RefSeq"/>
        </authorList>
    </citation>
    <scope>IDENTIFICATION</scope>
</reference>
<dbReference type="Proteomes" id="UP001652625">
    <property type="component" value="Chromosome 15"/>
</dbReference>
<sequence length="114" mass="13079">MDLLVVLTSQKTMILEGCHSAILGVGHFGRDKTLEKLSKRYYCKEMVNDVKNFCKYCDRCQRANRAFEKHSAELHPIKVKDEVWSTVGIDLIGPLPLTERQNKYIITATCLFSK</sequence>
<dbReference type="Gene3D" id="3.30.420.10">
    <property type="entry name" value="Ribonuclease H-like superfamily/Ribonuclease H"/>
    <property type="match status" value="1"/>
</dbReference>
<organism evidence="2 3">
    <name type="scientific">Hydra vulgaris</name>
    <name type="common">Hydra</name>
    <name type="synonym">Hydra attenuata</name>
    <dbReference type="NCBI Taxonomy" id="6087"/>
    <lineage>
        <taxon>Eukaryota</taxon>
        <taxon>Metazoa</taxon>
        <taxon>Cnidaria</taxon>
        <taxon>Hydrozoa</taxon>
        <taxon>Hydroidolina</taxon>
        <taxon>Anthoathecata</taxon>
        <taxon>Aplanulata</taxon>
        <taxon>Hydridae</taxon>
        <taxon>Hydra</taxon>
    </lineage>
</organism>
<dbReference type="Gene3D" id="1.10.340.70">
    <property type="match status" value="1"/>
</dbReference>
<accession>A0ABM4DMK8</accession>
<evidence type="ECO:0000259" key="1">
    <source>
        <dbReference type="Pfam" id="PF17921"/>
    </source>
</evidence>
<protein>
    <submittedName>
        <fullName evidence="3">Uncharacterized protein LOC136092002</fullName>
    </submittedName>
</protein>
<dbReference type="InterPro" id="IPR036397">
    <property type="entry name" value="RNaseH_sf"/>
</dbReference>
<dbReference type="PANTHER" id="PTHR47266">
    <property type="entry name" value="ENDONUCLEASE-RELATED"/>
    <property type="match status" value="1"/>
</dbReference>
<evidence type="ECO:0000313" key="2">
    <source>
        <dbReference type="Proteomes" id="UP001652625"/>
    </source>
</evidence>
<dbReference type="InterPro" id="IPR052160">
    <property type="entry name" value="Gypsy_RT_Integrase-like"/>
</dbReference>
<dbReference type="InterPro" id="IPR041588">
    <property type="entry name" value="Integrase_H2C2"/>
</dbReference>
<keyword evidence="2" id="KW-1185">Reference proteome</keyword>
<dbReference type="GeneID" id="136092002"/>